<accession>A0ABR1U9N6</accession>
<evidence type="ECO:0000313" key="5">
    <source>
        <dbReference type="EMBL" id="KAK8055588.1"/>
    </source>
</evidence>
<dbReference type="Pfam" id="PF08240">
    <property type="entry name" value="ADH_N"/>
    <property type="match status" value="1"/>
</dbReference>
<dbReference type="EMBL" id="JAQQWK010000001">
    <property type="protein sequence ID" value="KAK8055588.1"/>
    <property type="molecule type" value="Genomic_DNA"/>
</dbReference>
<gene>
    <name evidence="5" type="ORF">PG993_000815</name>
</gene>
<dbReference type="PANTHER" id="PTHR45348">
    <property type="entry name" value="HYPOTHETICAL OXIDOREDUCTASE (EUROFUNG)"/>
    <property type="match status" value="1"/>
</dbReference>
<feature type="domain" description="Enoyl reductase (ER)" evidence="4">
    <location>
        <begin position="10"/>
        <end position="339"/>
    </location>
</feature>
<sequence length="343" mass="35780">MGTMKALVGGGTAKYHLVENVEVFSPRAGQMLIHVHAVALNPADAKMADYSTTDGAIGGHDFAGVVARLGVGVSPDRFKEGDRVLATTIGLSPTDRTTGAFAEYALAFDHLTCKIPDTMSFEDACPMGVSIGTAGMALFQTLRLPMPDKDSNTPSSNVPSIPVLVSGGATSTGTMAIQLLKCAGLTPIVTCSPANNALCMSLGAEACFDYHSPTCGADIRAWTNNSLAHVFDCVTDAATMEMCYEAIGTSLPAAATYVAIDPVSTSVQYTRRDVRADWLMVYSLLGEPLQLAGVYGRPASATDRAFGARLFALVEQLIGQGRVKGHPIEVRPGGLEAVLGGSS</sequence>
<evidence type="ECO:0000256" key="2">
    <source>
        <dbReference type="ARBA" id="ARBA00022857"/>
    </source>
</evidence>
<dbReference type="SMART" id="SM00829">
    <property type="entry name" value="PKS_ER"/>
    <property type="match status" value="1"/>
</dbReference>
<dbReference type="InterPro" id="IPR013149">
    <property type="entry name" value="ADH-like_C"/>
</dbReference>
<proteinExistence type="inferred from homology"/>
<dbReference type="Gene3D" id="3.40.50.720">
    <property type="entry name" value="NAD(P)-binding Rossmann-like Domain"/>
    <property type="match status" value="1"/>
</dbReference>
<dbReference type="Proteomes" id="UP001444661">
    <property type="component" value="Unassembled WGS sequence"/>
</dbReference>
<keyword evidence="2" id="KW-0521">NADP</keyword>
<dbReference type="PANTHER" id="PTHR45348:SF6">
    <property type="entry name" value="TRANS-ENOYL REDUCTASE APDC"/>
    <property type="match status" value="1"/>
</dbReference>
<comment type="similarity">
    <text evidence="1">Belongs to the zinc-containing alcohol dehydrogenase family.</text>
</comment>
<reference evidence="5 6" key="1">
    <citation type="submission" date="2023-01" db="EMBL/GenBank/DDBJ databases">
        <title>Analysis of 21 Apiospora genomes using comparative genomics revels a genus with tremendous synthesis potential of carbohydrate active enzymes and secondary metabolites.</title>
        <authorList>
            <person name="Sorensen T."/>
        </authorList>
    </citation>
    <scope>NUCLEOTIDE SEQUENCE [LARGE SCALE GENOMIC DNA]</scope>
    <source>
        <strain evidence="5 6">CBS 33761</strain>
    </source>
</reference>
<dbReference type="InterPro" id="IPR013154">
    <property type="entry name" value="ADH-like_N"/>
</dbReference>
<dbReference type="InterPro" id="IPR036291">
    <property type="entry name" value="NAD(P)-bd_dom_sf"/>
</dbReference>
<dbReference type="InterPro" id="IPR020843">
    <property type="entry name" value="ER"/>
</dbReference>
<keyword evidence="6" id="KW-1185">Reference proteome</keyword>
<dbReference type="InterPro" id="IPR011032">
    <property type="entry name" value="GroES-like_sf"/>
</dbReference>
<dbReference type="Pfam" id="PF00107">
    <property type="entry name" value="ADH_zinc_N"/>
    <property type="match status" value="1"/>
</dbReference>
<protein>
    <submittedName>
        <fullName evidence="5">Alcohol dehydrogenase GroES-like domain-containing protein</fullName>
    </submittedName>
</protein>
<keyword evidence="3" id="KW-0560">Oxidoreductase</keyword>
<evidence type="ECO:0000313" key="6">
    <source>
        <dbReference type="Proteomes" id="UP001444661"/>
    </source>
</evidence>
<dbReference type="InterPro" id="IPR047122">
    <property type="entry name" value="Trans-enoyl_RdTase-like"/>
</dbReference>
<dbReference type="SUPFAM" id="SSF50129">
    <property type="entry name" value="GroES-like"/>
    <property type="match status" value="1"/>
</dbReference>
<evidence type="ECO:0000256" key="3">
    <source>
        <dbReference type="ARBA" id="ARBA00023002"/>
    </source>
</evidence>
<dbReference type="Gene3D" id="3.90.180.10">
    <property type="entry name" value="Medium-chain alcohol dehydrogenases, catalytic domain"/>
    <property type="match status" value="1"/>
</dbReference>
<comment type="caution">
    <text evidence="5">The sequence shown here is derived from an EMBL/GenBank/DDBJ whole genome shotgun (WGS) entry which is preliminary data.</text>
</comment>
<organism evidence="5 6">
    <name type="scientific">Apiospora rasikravindrae</name>
    <dbReference type="NCBI Taxonomy" id="990691"/>
    <lineage>
        <taxon>Eukaryota</taxon>
        <taxon>Fungi</taxon>
        <taxon>Dikarya</taxon>
        <taxon>Ascomycota</taxon>
        <taxon>Pezizomycotina</taxon>
        <taxon>Sordariomycetes</taxon>
        <taxon>Xylariomycetidae</taxon>
        <taxon>Amphisphaeriales</taxon>
        <taxon>Apiosporaceae</taxon>
        <taxon>Apiospora</taxon>
    </lineage>
</organism>
<name>A0ABR1U9N6_9PEZI</name>
<dbReference type="CDD" id="cd08249">
    <property type="entry name" value="enoyl_reductase_like"/>
    <property type="match status" value="1"/>
</dbReference>
<evidence type="ECO:0000256" key="1">
    <source>
        <dbReference type="ARBA" id="ARBA00008072"/>
    </source>
</evidence>
<evidence type="ECO:0000259" key="4">
    <source>
        <dbReference type="SMART" id="SM00829"/>
    </source>
</evidence>
<dbReference type="SUPFAM" id="SSF51735">
    <property type="entry name" value="NAD(P)-binding Rossmann-fold domains"/>
    <property type="match status" value="1"/>
</dbReference>